<name>A0ACC2N1I6_9HYME</name>
<evidence type="ECO:0000313" key="2">
    <source>
        <dbReference type="Proteomes" id="UP001239111"/>
    </source>
</evidence>
<dbReference type="EMBL" id="CM056744">
    <property type="protein sequence ID" value="KAJ8664882.1"/>
    <property type="molecule type" value="Genomic_DNA"/>
</dbReference>
<comment type="caution">
    <text evidence="1">The sequence shown here is derived from an EMBL/GenBank/DDBJ whole genome shotgun (WGS) entry which is preliminary data.</text>
</comment>
<protein>
    <submittedName>
        <fullName evidence="1">Uncharacterized protein</fullName>
    </submittedName>
</protein>
<accession>A0ACC2N1I6</accession>
<gene>
    <name evidence="1" type="ORF">QAD02_006544</name>
</gene>
<reference evidence="1" key="1">
    <citation type="submission" date="2023-04" db="EMBL/GenBank/DDBJ databases">
        <title>A chromosome-level genome assembly of the parasitoid wasp Eretmocerus hayati.</title>
        <authorList>
            <person name="Zhong Y."/>
            <person name="Liu S."/>
            <person name="Liu Y."/>
        </authorList>
    </citation>
    <scope>NUCLEOTIDE SEQUENCE</scope>
    <source>
        <strain evidence="1">ZJU_SS_LIU_2023</strain>
    </source>
</reference>
<organism evidence="1 2">
    <name type="scientific">Eretmocerus hayati</name>
    <dbReference type="NCBI Taxonomy" id="131215"/>
    <lineage>
        <taxon>Eukaryota</taxon>
        <taxon>Metazoa</taxon>
        <taxon>Ecdysozoa</taxon>
        <taxon>Arthropoda</taxon>
        <taxon>Hexapoda</taxon>
        <taxon>Insecta</taxon>
        <taxon>Pterygota</taxon>
        <taxon>Neoptera</taxon>
        <taxon>Endopterygota</taxon>
        <taxon>Hymenoptera</taxon>
        <taxon>Apocrita</taxon>
        <taxon>Proctotrupomorpha</taxon>
        <taxon>Chalcidoidea</taxon>
        <taxon>Aphelinidae</taxon>
        <taxon>Aphelininae</taxon>
        <taxon>Eretmocerus</taxon>
    </lineage>
</organism>
<proteinExistence type="predicted"/>
<sequence>MVNQTEFWDAVRKHRKKPAPRVVPAFTIQALQDNTVVAKPPRPRDLYKERPPRGGLFRHYYERGAFPVTLEMTAGVTHLNWKAPVDQLDYHFYLPLFFHGLCEPGPPYPALAEAAINEMLDAAAGCSSKILPALPMIIRPVKEAIDTKIPRIMCRALRVLQRLVRSGDCIGETLVPYFRQLLPTLNLFIHRCSSVEGGIDYAQQKGENISDAIQETLELMEQYGGEDAFINIKYIIPTYESCVKN</sequence>
<evidence type="ECO:0000313" key="1">
    <source>
        <dbReference type="EMBL" id="KAJ8664882.1"/>
    </source>
</evidence>
<dbReference type="Proteomes" id="UP001239111">
    <property type="component" value="Chromosome 4"/>
</dbReference>
<keyword evidence="2" id="KW-1185">Reference proteome</keyword>